<feature type="signal peptide" evidence="1">
    <location>
        <begin position="1"/>
        <end position="32"/>
    </location>
</feature>
<evidence type="ECO:0000313" key="3">
    <source>
        <dbReference type="Proteomes" id="UP001596507"/>
    </source>
</evidence>
<gene>
    <name evidence="2" type="ORF">ACFQRL_01090</name>
</gene>
<dbReference type="EMBL" id="JBHTBE010000001">
    <property type="protein sequence ID" value="MFC7267546.1"/>
    <property type="molecule type" value="Genomic_DNA"/>
</dbReference>
<keyword evidence="1" id="KW-0732">Signal</keyword>
<feature type="chain" id="PRO_5045378729" evidence="1">
    <location>
        <begin position="33"/>
        <end position="438"/>
    </location>
</feature>
<protein>
    <submittedName>
        <fullName evidence="2">Leucine-rich repeat domain-containing protein</fullName>
    </submittedName>
</protein>
<evidence type="ECO:0000256" key="1">
    <source>
        <dbReference type="SAM" id="SignalP"/>
    </source>
</evidence>
<dbReference type="InterPro" id="IPR032675">
    <property type="entry name" value="LRR_dom_sf"/>
</dbReference>
<evidence type="ECO:0000313" key="2">
    <source>
        <dbReference type="EMBL" id="MFC7267546.1"/>
    </source>
</evidence>
<dbReference type="Proteomes" id="UP001596507">
    <property type="component" value="Unassembled WGS sequence"/>
</dbReference>
<dbReference type="RefSeq" id="WP_262872481.1">
    <property type="nucleotide sequence ID" value="NZ_BAABKW010000011.1"/>
</dbReference>
<comment type="caution">
    <text evidence="2">The sequence shown here is derived from an EMBL/GenBank/DDBJ whole genome shotgun (WGS) entry which is preliminary data.</text>
</comment>
<proteinExistence type="predicted"/>
<reference evidence="3" key="1">
    <citation type="journal article" date="2019" name="Int. J. Syst. Evol. Microbiol.">
        <title>The Global Catalogue of Microorganisms (GCM) 10K type strain sequencing project: providing services to taxonomists for standard genome sequencing and annotation.</title>
        <authorList>
            <consortium name="The Broad Institute Genomics Platform"/>
            <consortium name="The Broad Institute Genome Sequencing Center for Infectious Disease"/>
            <person name="Wu L."/>
            <person name="Ma J."/>
        </authorList>
    </citation>
    <scope>NUCLEOTIDE SEQUENCE [LARGE SCALE GENOMIC DNA]</scope>
    <source>
        <strain evidence="3">CGMCC 1.15772</strain>
    </source>
</reference>
<keyword evidence="3" id="KW-1185">Reference proteome</keyword>
<dbReference type="Gene3D" id="3.80.10.10">
    <property type="entry name" value="Ribonuclease Inhibitor"/>
    <property type="match status" value="1"/>
</dbReference>
<name>A0ABW2HAR8_9MICO</name>
<organism evidence="2 3">
    <name type="scientific">Microbacterium fluvii</name>
    <dbReference type="NCBI Taxonomy" id="415215"/>
    <lineage>
        <taxon>Bacteria</taxon>
        <taxon>Bacillati</taxon>
        <taxon>Actinomycetota</taxon>
        <taxon>Actinomycetes</taxon>
        <taxon>Micrococcales</taxon>
        <taxon>Microbacteriaceae</taxon>
        <taxon>Microbacterium</taxon>
    </lineage>
</organism>
<dbReference type="Gene3D" id="2.60.40.2700">
    <property type="match status" value="1"/>
</dbReference>
<sequence length="438" mass="46264">MLNPKHSLLRRALPLMLASLLVLAGAAAPATAVTQPAVGPVVTALKTDVKVGDFTYDLDTVELTATVTGWSGNRKTTITIPATIKAGTKTYKVTEIGYGAFAGPVTYVLPDRSPVPATKAVIPYGVKWINSYAFYGNRISSFSIPGSVEWIGTRALDQDEFEHSGWLRKVTFRGDAPSMSELGDYICSPGGCGYNGRAPLGIGNGLIVYYKSGAKGFTTPIWAGYLTALEGSKAVPTGYGTRVLDMQVEVSASPVSGAKLTASLRAWAVGGKLSPKPTKLSYQWHIRQDDGTWKKIGSGKTATIPEGSGGKILRVLTIAKGPGTREAVLQLGGVYTVLKTFTTKPKPTVTLPDGVTKAKVGTKLTATGASAKSWAPDADSVSYRWYRNGKAITTKGGSRSYVVTSADLGKKLTVRVVATKADYAKSARTSVAFTVPKK</sequence>
<accession>A0ABW2HAR8</accession>